<feature type="signal peptide" evidence="1">
    <location>
        <begin position="1"/>
        <end position="30"/>
    </location>
</feature>
<dbReference type="Proteomes" id="UP001549320">
    <property type="component" value="Unassembled WGS sequence"/>
</dbReference>
<keyword evidence="3" id="KW-1185">Reference proteome</keyword>
<gene>
    <name evidence="2" type="ORF">ABIE13_005408</name>
</gene>
<sequence length="450" mass="44739">MSVPKIQSRQLLGLLSILLAQLFAISAAQAADVVVQPSAGSGLVVKDNTGAIERFRVSETGLISVSGWPTLPEQLSQMCINSGTGVLGPCAATVGFSLPYAATVSSPSTLFNITQSGAGGTLSAAISDAANTTTVMKVTTTGLGNGLDVQLPASSGARGIDVNHSGVGPGVFVTSQGGNAIWGFVNSMSAAAVIGDGSSGEVIVARHNGAVCGLNIGRCAGIGAVVGRHDGPLGIAVRGFVTDPEGGTGVLGQAGISGGSGVAGRFENVNAASPTTTLEVATNSTGNLITLAKSGTNVARIDSTGKGFFNGGTQTGGADVAELIDFRGNTPRPGDVVEIDPENSMHYRVSTGAESALVAGVITTKPGVLMNATVEDATGLPALALVGRVPVKVTLEGGDIKPGDLLVSASLPGHAKKAPIQIRPGTVIGKALQSYSSGATGSVEMLVMTR</sequence>
<protein>
    <submittedName>
        <fullName evidence="2">Uncharacterized protein</fullName>
    </submittedName>
</protein>
<accession>A0ABV2QGV1</accession>
<comment type="caution">
    <text evidence="2">The sequence shown here is derived from an EMBL/GenBank/DDBJ whole genome shotgun (WGS) entry which is preliminary data.</text>
</comment>
<dbReference type="RefSeq" id="WP_354449062.1">
    <property type="nucleotide sequence ID" value="NZ_JBEPSH010000015.1"/>
</dbReference>
<keyword evidence="1" id="KW-0732">Signal</keyword>
<dbReference type="EMBL" id="JBEPSH010000015">
    <property type="protein sequence ID" value="MET4580268.1"/>
    <property type="molecule type" value="Genomic_DNA"/>
</dbReference>
<evidence type="ECO:0000313" key="2">
    <source>
        <dbReference type="EMBL" id="MET4580268.1"/>
    </source>
</evidence>
<feature type="chain" id="PRO_5045139231" evidence="1">
    <location>
        <begin position="31"/>
        <end position="450"/>
    </location>
</feature>
<proteinExistence type="predicted"/>
<name>A0ABV2QGV1_9BURK</name>
<evidence type="ECO:0000313" key="3">
    <source>
        <dbReference type="Proteomes" id="UP001549320"/>
    </source>
</evidence>
<organism evidence="2 3">
    <name type="scientific">Ottowia thiooxydans</name>
    <dbReference type="NCBI Taxonomy" id="219182"/>
    <lineage>
        <taxon>Bacteria</taxon>
        <taxon>Pseudomonadati</taxon>
        <taxon>Pseudomonadota</taxon>
        <taxon>Betaproteobacteria</taxon>
        <taxon>Burkholderiales</taxon>
        <taxon>Comamonadaceae</taxon>
        <taxon>Ottowia</taxon>
    </lineage>
</organism>
<evidence type="ECO:0000256" key="1">
    <source>
        <dbReference type="SAM" id="SignalP"/>
    </source>
</evidence>
<reference evidence="2 3" key="1">
    <citation type="submission" date="2024-06" db="EMBL/GenBank/DDBJ databases">
        <title>Sorghum-associated microbial communities from plants grown in Nebraska, USA.</title>
        <authorList>
            <person name="Schachtman D."/>
        </authorList>
    </citation>
    <scope>NUCLEOTIDE SEQUENCE [LARGE SCALE GENOMIC DNA]</scope>
    <source>
        <strain evidence="2 3">2709</strain>
    </source>
</reference>